<keyword evidence="2" id="KW-1185">Reference proteome</keyword>
<organism evidence="1 2">
    <name type="scientific">Syntrophomonas zehnderi OL-4</name>
    <dbReference type="NCBI Taxonomy" id="690567"/>
    <lineage>
        <taxon>Bacteria</taxon>
        <taxon>Bacillati</taxon>
        <taxon>Bacillota</taxon>
        <taxon>Clostridia</taxon>
        <taxon>Eubacteriales</taxon>
        <taxon>Syntrophomonadaceae</taxon>
        <taxon>Syntrophomonas</taxon>
    </lineage>
</organism>
<dbReference type="NCBIfam" id="TIGR02856">
    <property type="entry name" value="spore_yqfC"/>
    <property type="match status" value="1"/>
</dbReference>
<name>A0A0E3W3R7_9FIRM</name>
<dbReference type="AlphaFoldDB" id="A0A0E3W3R7"/>
<dbReference type="InterPro" id="IPR022476">
    <property type="entry name" value="Spore_YabP/YqfC"/>
</dbReference>
<gene>
    <name evidence="1" type="ORF">2106</name>
</gene>
<dbReference type="Pfam" id="PF07873">
    <property type="entry name" value="YabP"/>
    <property type="match status" value="1"/>
</dbReference>
<dbReference type="RefSeq" id="WP_046499570.1">
    <property type="nucleotide sequence ID" value="NZ_CGIH01000044.1"/>
</dbReference>
<accession>A0A0E3W3R7</accession>
<evidence type="ECO:0000313" key="2">
    <source>
        <dbReference type="Proteomes" id="UP000045545"/>
    </source>
</evidence>
<sequence>MNKRREALSTVVADFLEIPKDLVLDLPKITVIGRNELYLENHRGIIEYSPQLLRINLSRGFLEIQGDRLEIKALMPDEMKVWGEMRTINFLD</sequence>
<dbReference type="EMBL" id="CGIH01000044">
    <property type="protein sequence ID" value="CFY00895.1"/>
    <property type="molecule type" value="Genomic_DNA"/>
</dbReference>
<protein>
    <submittedName>
        <fullName evidence="1">Sporulation protein YqfC</fullName>
    </submittedName>
</protein>
<evidence type="ECO:0000313" key="1">
    <source>
        <dbReference type="EMBL" id="CFY00895.1"/>
    </source>
</evidence>
<dbReference type="OrthoDB" id="2989236at2"/>
<dbReference type="Proteomes" id="UP000045545">
    <property type="component" value="Unassembled WGS sequence"/>
</dbReference>
<dbReference type="InterPro" id="IPR022477">
    <property type="entry name" value="Spore_YqfC"/>
</dbReference>
<dbReference type="STRING" id="690567.2106"/>
<proteinExistence type="predicted"/>
<reference evidence="1 2" key="1">
    <citation type="submission" date="2015-03" db="EMBL/GenBank/DDBJ databases">
        <authorList>
            <person name="Murphy D."/>
        </authorList>
    </citation>
    <scope>NUCLEOTIDE SEQUENCE [LARGE SCALE GENOMIC DNA]</scope>
    <source>
        <strain evidence="1 2">OL-4</strain>
    </source>
</reference>